<dbReference type="SUPFAM" id="SSF161070">
    <property type="entry name" value="SNF-like"/>
    <property type="match status" value="1"/>
</dbReference>
<protein>
    <recommendedName>
        <fullName evidence="9">Sodium-dependent transporter</fullName>
    </recommendedName>
</protein>
<dbReference type="Proteomes" id="UP000218896">
    <property type="component" value="Unassembled WGS sequence"/>
</dbReference>
<feature type="transmembrane region" description="Helical" evidence="6">
    <location>
        <begin position="424"/>
        <end position="446"/>
    </location>
</feature>
<evidence type="ECO:0000313" key="7">
    <source>
        <dbReference type="EMBL" id="PAU77704.1"/>
    </source>
</evidence>
<keyword evidence="4 6" id="KW-1133">Transmembrane helix</keyword>
<dbReference type="PANTHER" id="PTHR42948:SF1">
    <property type="entry name" value="TRANSPORTER"/>
    <property type="match status" value="1"/>
</dbReference>
<feature type="transmembrane region" description="Helical" evidence="6">
    <location>
        <begin position="316"/>
        <end position="337"/>
    </location>
</feature>
<comment type="subcellular location">
    <subcellularLocation>
        <location evidence="1">Membrane</location>
        <topology evidence="1">Multi-pass membrane protein</topology>
    </subcellularLocation>
</comment>
<feature type="transmembrane region" description="Helical" evidence="6">
    <location>
        <begin position="102"/>
        <end position="125"/>
    </location>
</feature>
<keyword evidence="5 6" id="KW-0472">Membrane</keyword>
<feature type="transmembrane region" description="Helical" evidence="6">
    <location>
        <begin position="378"/>
        <end position="403"/>
    </location>
</feature>
<sequence length="483" mass="50748">MHSNPGAPVTAWGSRWTFALALAAVVLGAGNLWLVPPAVVAHGGGAFLLVYGLALMFAGVPVVMTELAMARRYRQGPDHSLQAAAEGAGLHSRSLPWAGRGMLLAALLLFGLYSVLGGVSLAWLFRAALGELRGASEASAAALFTDFAGDRQQVALWQVVFVGLVLAVALRNLGRGVQRSLRTVVPLLGVLLVIMMVVALSSGKGQEAAWSLFWPRWEDLGWYGAALAIQLAVYSLAVGVGVLMTLGSYMPGNASMPLSAVGVAVVDLVVTLVLGLAVTALVLAEQVPLTSGFELVFVSLPQVFEAMAGGQLAGSLFYLVMVLLVWTSALFTLEVVVARVTETLGGNRVVAGISAMLPAGAAAALALFGFTWAGGVDVWALMELVVMLVLVPVSVLALVRLAGWQLPPRQLLAFLGVRGRGYRLWRWLMAWLVPLAVVVAVVVTVVEYREGFCRLAGTAVCGGGGLERPVMPIEEEPHGVNIQ</sequence>
<dbReference type="InterPro" id="IPR000175">
    <property type="entry name" value="Na/ntran_symport"/>
</dbReference>
<keyword evidence="2" id="KW-0813">Transport</keyword>
<dbReference type="NCBIfam" id="NF037979">
    <property type="entry name" value="Na_transp"/>
    <property type="match status" value="1"/>
</dbReference>
<dbReference type="EMBL" id="NSKD01000009">
    <property type="protein sequence ID" value="PAU77704.1"/>
    <property type="molecule type" value="Genomic_DNA"/>
</dbReference>
<feature type="transmembrane region" description="Helical" evidence="6">
    <location>
        <begin position="258"/>
        <end position="284"/>
    </location>
</feature>
<dbReference type="Pfam" id="PF00209">
    <property type="entry name" value="SNF"/>
    <property type="match status" value="2"/>
</dbReference>
<feature type="transmembrane region" description="Helical" evidence="6">
    <location>
        <begin position="46"/>
        <end position="64"/>
    </location>
</feature>
<evidence type="ECO:0000256" key="6">
    <source>
        <dbReference type="SAM" id="Phobius"/>
    </source>
</evidence>
<gene>
    <name evidence="7" type="ORF">CK501_14700</name>
</gene>
<organism evidence="7 8">
    <name type="scientific">Halovibrio salipaludis</name>
    <dbReference type="NCBI Taxonomy" id="2032626"/>
    <lineage>
        <taxon>Bacteria</taxon>
        <taxon>Pseudomonadati</taxon>
        <taxon>Pseudomonadota</taxon>
        <taxon>Gammaproteobacteria</taxon>
        <taxon>Oceanospirillales</taxon>
        <taxon>Halomonadaceae</taxon>
        <taxon>Halovibrio</taxon>
    </lineage>
</organism>
<evidence type="ECO:0000256" key="2">
    <source>
        <dbReference type="ARBA" id="ARBA00022448"/>
    </source>
</evidence>
<dbReference type="PANTHER" id="PTHR42948">
    <property type="entry name" value="TRANSPORTER"/>
    <property type="match status" value="1"/>
</dbReference>
<evidence type="ECO:0000256" key="3">
    <source>
        <dbReference type="ARBA" id="ARBA00022692"/>
    </source>
</evidence>
<name>A0A2A2EZ03_9GAMM</name>
<feature type="transmembrane region" description="Helical" evidence="6">
    <location>
        <begin position="222"/>
        <end position="246"/>
    </location>
</feature>
<dbReference type="AlphaFoldDB" id="A0A2A2EZ03"/>
<evidence type="ECO:0000313" key="8">
    <source>
        <dbReference type="Proteomes" id="UP000218896"/>
    </source>
</evidence>
<feature type="transmembrane region" description="Helical" evidence="6">
    <location>
        <begin position="154"/>
        <end position="173"/>
    </location>
</feature>
<dbReference type="PROSITE" id="PS50267">
    <property type="entry name" value="NA_NEUROTRAN_SYMP_3"/>
    <property type="match status" value="1"/>
</dbReference>
<evidence type="ECO:0000256" key="5">
    <source>
        <dbReference type="ARBA" id="ARBA00023136"/>
    </source>
</evidence>
<reference evidence="7 8" key="1">
    <citation type="submission" date="2017-08" db="EMBL/GenBank/DDBJ databases">
        <title>Halovibrio sewagensis sp. nov., isolated from wastewater of high salinity.</title>
        <authorList>
            <person name="Dong X."/>
            <person name="Zhang G."/>
        </authorList>
    </citation>
    <scope>NUCLEOTIDE SEQUENCE [LARGE SCALE GENOMIC DNA]</scope>
    <source>
        <strain evidence="7 8">YL5-2</strain>
    </source>
</reference>
<keyword evidence="8" id="KW-1185">Reference proteome</keyword>
<proteinExistence type="predicted"/>
<evidence type="ECO:0000256" key="1">
    <source>
        <dbReference type="ARBA" id="ARBA00004141"/>
    </source>
</evidence>
<accession>A0A2A2EZ03</accession>
<feature type="transmembrane region" description="Helical" evidence="6">
    <location>
        <begin position="12"/>
        <end position="34"/>
    </location>
</feature>
<evidence type="ECO:0008006" key="9">
    <source>
        <dbReference type="Google" id="ProtNLM"/>
    </source>
</evidence>
<dbReference type="RefSeq" id="WP_095618503.1">
    <property type="nucleotide sequence ID" value="NZ_NSKD01000009.1"/>
</dbReference>
<feature type="transmembrane region" description="Helical" evidence="6">
    <location>
        <begin position="349"/>
        <end position="372"/>
    </location>
</feature>
<dbReference type="GO" id="GO:0016020">
    <property type="term" value="C:membrane"/>
    <property type="evidence" value="ECO:0007669"/>
    <property type="project" value="UniProtKB-SubCell"/>
</dbReference>
<comment type="caution">
    <text evidence="7">The sequence shown here is derived from an EMBL/GenBank/DDBJ whole genome shotgun (WGS) entry which is preliminary data.</text>
</comment>
<dbReference type="PRINTS" id="PR00176">
    <property type="entry name" value="NANEUSMPORT"/>
</dbReference>
<keyword evidence="3 6" id="KW-0812">Transmembrane</keyword>
<dbReference type="OrthoDB" id="9762833at2"/>
<dbReference type="InterPro" id="IPR037272">
    <property type="entry name" value="SNS_sf"/>
</dbReference>
<evidence type="ECO:0000256" key="4">
    <source>
        <dbReference type="ARBA" id="ARBA00022989"/>
    </source>
</evidence>
<feature type="transmembrane region" description="Helical" evidence="6">
    <location>
        <begin position="185"/>
        <end position="202"/>
    </location>
</feature>